<proteinExistence type="predicted"/>
<name>A0ABP8V0X5_9GAMM</name>
<sequence length="448" mass="50491">MERTVPTSPLKSSSQENLPEHLSKLATEDTTQVSQHQTDTMAPQISSEKRTIAAQTSNPLQAHATAIKEQALGAEDFKKIQSALAGKTIDSGNLDLFEAFQRVMSFEKTDIETLRFAYKLRTALEPEDKGTMTKEQIISYLKKGNLTGDELAYSWMDLFFHTLLIQHLGNQVIDILNNNAEIKNRIADLFPDEDIKEIIADLKHKLSIHDLTKAQDLYKGYRSLPTVFRGGYPTFIAIQENPEGNQNLVAIANATDEHTRNEDHHPESYVTLVDLKTGSTQKLPGARTLLANINERMPDGTAFKTLEELNHFADDDNTLTNTEAVRRNLEQAGFKIRYTQDKPMKAAAILEWFVDGTAASFRSPVVSLRMSEEALASQGEFSKNRFAGTEVNFRQQPQRTTFWDFLPDSLKDQCIQSSDLLRPHLFKSLIPTDIPDDEPYTFGQLLNI</sequence>
<dbReference type="RefSeq" id="WP_345195335.1">
    <property type="nucleotide sequence ID" value="NZ_BAABFL010000134.1"/>
</dbReference>
<keyword evidence="2" id="KW-1185">Reference proteome</keyword>
<comment type="caution">
    <text evidence="1">The sequence shown here is derived from an EMBL/GenBank/DDBJ whole genome shotgun (WGS) entry which is preliminary data.</text>
</comment>
<organism evidence="1 2">
    <name type="scientific">Kistimonas scapharcae</name>
    <dbReference type="NCBI Taxonomy" id="1036133"/>
    <lineage>
        <taxon>Bacteria</taxon>
        <taxon>Pseudomonadati</taxon>
        <taxon>Pseudomonadota</taxon>
        <taxon>Gammaproteobacteria</taxon>
        <taxon>Oceanospirillales</taxon>
        <taxon>Endozoicomonadaceae</taxon>
        <taxon>Kistimonas</taxon>
    </lineage>
</organism>
<accession>A0ABP8V0X5</accession>
<evidence type="ECO:0000313" key="2">
    <source>
        <dbReference type="Proteomes" id="UP001500604"/>
    </source>
</evidence>
<dbReference type="EMBL" id="BAABFL010000134">
    <property type="protein sequence ID" value="GAA4649477.1"/>
    <property type="molecule type" value="Genomic_DNA"/>
</dbReference>
<gene>
    <name evidence="1" type="ORF">GCM10023116_17510</name>
</gene>
<dbReference type="Proteomes" id="UP001500604">
    <property type="component" value="Unassembled WGS sequence"/>
</dbReference>
<evidence type="ECO:0000313" key="1">
    <source>
        <dbReference type="EMBL" id="GAA4649477.1"/>
    </source>
</evidence>
<reference evidence="2" key="1">
    <citation type="journal article" date="2019" name="Int. J. Syst. Evol. Microbiol.">
        <title>The Global Catalogue of Microorganisms (GCM) 10K type strain sequencing project: providing services to taxonomists for standard genome sequencing and annotation.</title>
        <authorList>
            <consortium name="The Broad Institute Genomics Platform"/>
            <consortium name="The Broad Institute Genome Sequencing Center for Infectious Disease"/>
            <person name="Wu L."/>
            <person name="Ma J."/>
        </authorList>
    </citation>
    <scope>NUCLEOTIDE SEQUENCE [LARGE SCALE GENOMIC DNA]</scope>
    <source>
        <strain evidence="2">JCM 17805</strain>
    </source>
</reference>
<protein>
    <submittedName>
        <fullName evidence="1">Uncharacterized protein</fullName>
    </submittedName>
</protein>